<gene>
    <name evidence="3" type="ORF">MARA_60200</name>
</gene>
<reference evidence="3 4" key="1">
    <citation type="journal article" date="2019" name="Emerg. Microbes Infect.">
        <title>Comprehensive subspecies identification of 175 nontuberculous mycobacteria species based on 7547 genomic profiles.</title>
        <authorList>
            <person name="Matsumoto Y."/>
            <person name="Kinjo T."/>
            <person name="Motooka D."/>
            <person name="Nabeya D."/>
            <person name="Jung N."/>
            <person name="Uechi K."/>
            <person name="Horii T."/>
            <person name="Iida T."/>
            <person name="Fujita J."/>
            <person name="Nakamura S."/>
        </authorList>
    </citation>
    <scope>NUCLEOTIDE SEQUENCE [LARGE SCALE GENOMIC DNA]</scope>
    <source>
        <strain evidence="3 4">JCM 18538</strain>
    </source>
</reference>
<dbReference type="KEGG" id="marz:MARA_60200"/>
<evidence type="ECO:0000259" key="2">
    <source>
        <dbReference type="Pfam" id="PF14032"/>
    </source>
</evidence>
<accession>A0A7I7S6R4</accession>
<keyword evidence="4" id="KW-1185">Reference proteome</keyword>
<feature type="domain" description="PknH-like extracellular" evidence="2">
    <location>
        <begin position="35"/>
        <end position="222"/>
    </location>
</feature>
<dbReference type="InterPro" id="IPR026954">
    <property type="entry name" value="PknH-like_Extracell"/>
</dbReference>
<evidence type="ECO:0000313" key="4">
    <source>
        <dbReference type="Proteomes" id="UP000467428"/>
    </source>
</evidence>
<keyword evidence="1" id="KW-0732">Signal</keyword>
<organism evidence="3 4">
    <name type="scientific">Mycolicibacterium arabiense</name>
    <dbReference type="NCBI Taxonomy" id="1286181"/>
    <lineage>
        <taxon>Bacteria</taxon>
        <taxon>Bacillati</taxon>
        <taxon>Actinomycetota</taxon>
        <taxon>Actinomycetes</taxon>
        <taxon>Mycobacteriales</taxon>
        <taxon>Mycobacteriaceae</taxon>
        <taxon>Mycolicibacterium</taxon>
    </lineage>
</organism>
<evidence type="ECO:0000313" key="3">
    <source>
        <dbReference type="EMBL" id="BBY52552.1"/>
    </source>
</evidence>
<dbReference type="Gene3D" id="3.40.1000.70">
    <property type="entry name" value="PknH-like extracellular domain"/>
    <property type="match status" value="1"/>
</dbReference>
<dbReference type="PROSITE" id="PS51257">
    <property type="entry name" value="PROKAR_LIPOPROTEIN"/>
    <property type="match status" value="1"/>
</dbReference>
<feature type="signal peptide" evidence="1">
    <location>
        <begin position="1"/>
        <end position="28"/>
    </location>
</feature>
<geneLocation type="plasmid" evidence="4">
    <name>pjcm18538 dna</name>
</geneLocation>
<dbReference type="AlphaFoldDB" id="A0A7I7S6R4"/>
<name>A0A7I7S6R4_9MYCO</name>
<dbReference type="RefSeq" id="WP_163924383.1">
    <property type="nucleotide sequence ID" value="NZ_AP022593.1"/>
</dbReference>
<feature type="chain" id="PRO_5038678462" evidence="1">
    <location>
        <begin position="29"/>
        <end position="244"/>
    </location>
</feature>
<evidence type="ECO:0000256" key="1">
    <source>
        <dbReference type="SAM" id="SignalP"/>
    </source>
</evidence>
<dbReference type="Pfam" id="PF14032">
    <property type="entry name" value="PknH_C"/>
    <property type="match status" value="1"/>
</dbReference>
<dbReference type="Proteomes" id="UP000467428">
    <property type="component" value="Chromosome"/>
</dbReference>
<sequence length="244" mass="25236">MRQVTSRRSSRAALLAVLLLTGCTQSIAGSATQSDAALGILPTESEISAAVDSPLSTFGFQPFVGGVEILPDGYRTDSDASPIACVAVTDTAPRIVYEPLPVLEAARLSFFNWDPGVATSGADAAAVRMSTGDGARAAFDEFVGRWRQCDGSTVVKHLPGVTGADVDARVQDVDIAGPVMSATVRTGERAGGGTARYERSIGVRGDAIVEVSLAIPTDGPTVAAARDMATRAVEVMLDKVGRPN</sequence>
<proteinExistence type="predicted"/>
<dbReference type="EMBL" id="AP022593">
    <property type="protein sequence ID" value="BBY52552.1"/>
    <property type="molecule type" value="Genomic_DNA"/>
</dbReference>
<protein>
    <submittedName>
        <fullName evidence="3">Sensor domain-containing protein</fullName>
    </submittedName>
</protein>
<dbReference type="InterPro" id="IPR038232">
    <property type="entry name" value="PknH-like_Extracell_sf"/>
</dbReference>